<reference evidence="5 6" key="1">
    <citation type="journal article" date="2019" name="Int. J. Syst. Evol. Microbiol.">
        <title>The Global Catalogue of Microorganisms (GCM) 10K type strain sequencing project: providing services to taxonomists for standard genome sequencing and annotation.</title>
        <authorList>
            <consortium name="The Broad Institute Genomics Platform"/>
            <consortium name="The Broad Institute Genome Sequencing Center for Infectious Disease"/>
            <person name="Wu L."/>
            <person name="Ma J."/>
        </authorList>
    </citation>
    <scope>NUCLEOTIDE SEQUENCE [LARGE SCALE GENOMIC DNA]</scope>
    <source>
        <strain evidence="5 6">JCM 15309</strain>
    </source>
</reference>
<dbReference type="InterPro" id="IPR050832">
    <property type="entry name" value="Bact_Acetyltransf"/>
</dbReference>
<evidence type="ECO:0000256" key="2">
    <source>
        <dbReference type="ARBA" id="ARBA00023315"/>
    </source>
</evidence>
<accession>A0ABN2R0A7</accession>
<protein>
    <recommendedName>
        <fullName evidence="4">N-acetyltransferase domain-containing protein</fullName>
    </recommendedName>
</protein>
<evidence type="ECO:0000256" key="3">
    <source>
        <dbReference type="SAM" id="MobiDB-lite"/>
    </source>
</evidence>
<dbReference type="PROSITE" id="PS51186">
    <property type="entry name" value="GNAT"/>
    <property type="match status" value="1"/>
</dbReference>
<feature type="region of interest" description="Disordered" evidence="3">
    <location>
        <begin position="126"/>
        <end position="155"/>
    </location>
</feature>
<dbReference type="Gene3D" id="3.40.630.30">
    <property type="match status" value="1"/>
</dbReference>
<dbReference type="Pfam" id="PF13508">
    <property type="entry name" value="Acetyltransf_7"/>
    <property type="match status" value="1"/>
</dbReference>
<dbReference type="CDD" id="cd04301">
    <property type="entry name" value="NAT_SF"/>
    <property type="match status" value="1"/>
</dbReference>
<evidence type="ECO:0000256" key="1">
    <source>
        <dbReference type="ARBA" id="ARBA00022679"/>
    </source>
</evidence>
<feature type="compositionally biased region" description="Basic and acidic residues" evidence="3">
    <location>
        <begin position="126"/>
        <end position="144"/>
    </location>
</feature>
<sequence>MLLRPALAEDGPAIGALYTATRIAAVPLMPPALHTAEEDVAYFSALIVDAEHECWVAEQDGEIAAFAMLTETWLDGLYVHPSAQGQGIGTALLELAQSLRPSGLGLWVFESNTPGRELYRRHGFVETEHTDGSGNEEHAPDIRMDWPGPPDGTIG</sequence>
<comment type="caution">
    <text evidence="5">The sequence shown here is derived from an EMBL/GenBank/DDBJ whole genome shotgun (WGS) entry which is preliminary data.</text>
</comment>
<dbReference type="PANTHER" id="PTHR43877:SF1">
    <property type="entry name" value="ACETYLTRANSFERASE"/>
    <property type="match status" value="1"/>
</dbReference>
<organism evidence="5 6">
    <name type="scientific">Nocardioides panacihumi</name>
    <dbReference type="NCBI Taxonomy" id="400774"/>
    <lineage>
        <taxon>Bacteria</taxon>
        <taxon>Bacillati</taxon>
        <taxon>Actinomycetota</taxon>
        <taxon>Actinomycetes</taxon>
        <taxon>Propionibacteriales</taxon>
        <taxon>Nocardioidaceae</taxon>
        <taxon>Nocardioides</taxon>
    </lineage>
</organism>
<proteinExistence type="predicted"/>
<dbReference type="SUPFAM" id="SSF55729">
    <property type="entry name" value="Acyl-CoA N-acyltransferases (Nat)"/>
    <property type="match status" value="1"/>
</dbReference>
<dbReference type="PANTHER" id="PTHR43877">
    <property type="entry name" value="AMINOALKYLPHOSPHONATE N-ACETYLTRANSFERASE-RELATED-RELATED"/>
    <property type="match status" value="1"/>
</dbReference>
<dbReference type="InterPro" id="IPR016181">
    <property type="entry name" value="Acyl_CoA_acyltransferase"/>
</dbReference>
<dbReference type="InterPro" id="IPR000182">
    <property type="entry name" value="GNAT_dom"/>
</dbReference>
<dbReference type="EMBL" id="BAAAPB010000002">
    <property type="protein sequence ID" value="GAA1961265.1"/>
    <property type="molecule type" value="Genomic_DNA"/>
</dbReference>
<keyword evidence="2" id="KW-0012">Acyltransferase</keyword>
<name>A0ABN2R0A7_9ACTN</name>
<gene>
    <name evidence="5" type="ORF">GCM10009798_21290</name>
</gene>
<keyword evidence="6" id="KW-1185">Reference proteome</keyword>
<evidence type="ECO:0000313" key="6">
    <source>
        <dbReference type="Proteomes" id="UP001500571"/>
    </source>
</evidence>
<dbReference type="Proteomes" id="UP001500571">
    <property type="component" value="Unassembled WGS sequence"/>
</dbReference>
<evidence type="ECO:0000313" key="5">
    <source>
        <dbReference type="EMBL" id="GAA1961265.1"/>
    </source>
</evidence>
<keyword evidence="1" id="KW-0808">Transferase</keyword>
<evidence type="ECO:0000259" key="4">
    <source>
        <dbReference type="PROSITE" id="PS51186"/>
    </source>
</evidence>
<feature type="domain" description="N-acetyltransferase" evidence="4">
    <location>
        <begin position="1"/>
        <end position="149"/>
    </location>
</feature>